<evidence type="ECO:0000313" key="3">
    <source>
        <dbReference type="Proteomes" id="UP000193623"/>
    </source>
</evidence>
<keyword evidence="3" id="KW-1185">Reference proteome</keyword>
<name>A0A1Y5RK55_9RHOB</name>
<evidence type="ECO:0000256" key="1">
    <source>
        <dbReference type="SAM" id="SignalP"/>
    </source>
</evidence>
<feature type="chain" id="PRO_5012170121" evidence="1">
    <location>
        <begin position="39"/>
        <end position="131"/>
    </location>
</feature>
<proteinExistence type="predicted"/>
<dbReference type="EMBL" id="FWFT01000001">
    <property type="protein sequence ID" value="SLN19510.1"/>
    <property type="molecule type" value="Genomic_DNA"/>
</dbReference>
<protein>
    <submittedName>
        <fullName evidence="2">Uncharacterized protein</fullName>
    </submittedName>
</protein>
<accession>A0A1Y5RK55</accession>
<organism evidence="2 3">
    <name type="scientific">Pseudooctadecabacter jejudonensis</name>
    <dbReference type="NCBI Taxonomy" id="1391910"/>
    <lineage>
        <taxon>Bacteria</taxon>
        <taxon>Pseudomonadati</taxon>
        <taxon>Pseudomonadota</taxon>
        <taxon>Alphaproteobacteria</taxon>
        <taxon>Rhodobacterales</taxon>
        <taxon>Paracoccaceae</taxon>
        <taxon>Pseudooctadecabacter</taxon>
    </lineage>
</organism>
<sequence>MIGLDPKAPSRQSASYGLTRQGILMKIYVMGAATLALAACGAAPAPQSTATNTTALAAPFTVPMDPGQIRCSDLSNPAAATAATDWALGRARAAVLSGTSAAAPTDVDMRAELMAACANAASSTVRQATTG</sequence>
<dbReference type="AlphaFoldDB" id="A0A1Y5RK55"/>
<gene>
    <name evidence="2" type="ORF">PSJ8397_00689</name>
</gene>
<keyword evidence="1" id="KW-0732">Signal</keyword>
<evidence type="ECO:0000313" key="2">
    <source>
        <dbReference type="EMBL" id="SLN19510.1"/>
    </source>
</evidence>
<feature type="signal peptide" evidence="1">
    <location>
        <begin position="1"/>
        <end position="38"/>
    </location>
</feature>
<dbReference type="Proteomes" id="UP000193623">
    <property type="component" value="Unassembled WGS sequence"/>
</dbReference>
<reference evidence="2 3" key="1">
    <citation type="submission" date="2017-03" db="EMBL/GenBank/DDBJ databases">
        <authorList>
            <person name="Afonso C.L."/>
            <person name="Miller P.J."/>
            <person name="Scott M.A."/>
            <person name="Spackman E."/>
            <person name="Goraichik I."/>
            <person name="Dimitrov K.M."/>
            <person name="Suarez D.L."/>
            <person name="Swayne D.E."/>
        </authorList>
    </citation>
    <scope>NUCLEOTIDE SEQUENCE [LARGE SCALE GENOMIC DNA]</scope>
    <source>
        <strain evidence="2 3">CECT 8397</strain>
    </source>
</reference>